<feature type="transmembrane region" description="Helical" evidence="1">
    <location>
        <begin position="21"/>
        <end position="45"/>
    </location>
</feature>
<comment type="caution">
    <text evidence="2">The sequence shown here is derived from an EMBL/GenBank/DDBJ whole genome shotgun (WGS) entry which is preliminary data.</text>
</comment>
<evidence type="ECO:0000256" key="1">
    <source>
        <dbReference type="SAM" id="Phobius"/>
    </source>
</evidence>
<keyword evidence="1" id="KW-0812">Transmembrane</keyword>
<sequence>MDSEQLIHPAAKRAVSVVARFGIVAAFCTAAAAALELAAAEAGAVRLSLAGGLVGELALALLTSAAALLAPWCHLVLLADRGVPETRLIALLNAAAAFLLAVLTLAGLVSGRLYVHPWQLDLPAICAAALGSVIVFNLPNMRAASRRLRTALVLIPVLMLAAYVTNVPQLALWNDVCKIALGAAAIPVLRKLAHCAPLIASLPEQKS</sequence>
<reference evidence="2" key="1">
    <citation type="journal article" date="2021" name="PeerJ">
        <title>Extensive microbial diversity within the chicken gut microbiome revealed by metagenomics and culture.</title>
        <authorList>
            <person name="Gilroy R."/>
            <person name="Ravi A."/>
            <person name="Getino M."/>
            <person name="Pursley I."/>
            <person name="Horton D.L."/>
            <person name="Alikhan N.F."/>
            <person name="Baker D."/>
            <person name="Gharbi K."/>
            <person name="Hall N."/>
            <person name="Watson M."/>
            <person name="Adriaenssens E.M."/>
            <person name="Foster-Nyarko E."/>
            <person name="Jarju S."/>
            <person name="Secka A."/>
            <person name="Antonio M."/>
            <person name="Oren A."/>
            <person name="Chaudhuri R.R."/>
            <person name="La Ragione R."/>
            <person name="Hildebrand F."/>
            <person name="Pallen M.J."/>
        </authorList>
    </citation>
    <scope>NUCLEOTIDE SEQUENCE</scope>
    <source>
        <strain evidence="2">14975</strain>
    </source>
</reference>
<feature type="transmembrane region" description="Helical" evidence="1">
    <location>
        <begin position="151"/>
        <end position="173"/>
    </location>
</feature>
<keyword evidence="1" id="KW-1133">Transmembrane helix</keyword>
<dbReference type="EMBL" id="DXFQ01000113">
    <property type="protein sequence ID" value="HIX20189.1"/>
    <property type="molecule type" value="Genomic_DNA"/>
</dbReference>
<dbReference type="Proteomes" id="UP000823964">
    <property type="component" value="Unassembled WGS sequence"/>
</dbReference>
<reference evidence="2" key="2">
    <citation type="submission" date="2021-04" db="EMBL/GenBank/DDBJ databases">
        <authorList>
            <person name="Gilroy R."/>
        </authorList>
    </citation>
    <scope>NUCLEOTIDE SEQUENCE</scope>
    <source>
        <strain evidence="2">14975</strain>
    </source>
</reference>
<feature type="transmembrane region" description="Helical" evidence="1">
    <location>
        <begin position="90"/>
        <end position="110"/>
    </location>
</feature>
<dbReference type="AlphaFoldDB" id="A0A9D1VCC9"/>
<gene>
    <name evidence="2" type="ORF">H9862_06270</name>
</gene>
<feature type="transmembrane region" description="Helical" evidence="1">
    <location>
        <begin position="57"/>
        <end position="78"/>
    </location>
</feature>
<organism evidence="2 3">
    <name type="scientific">Candidatus Akkermansia intestinigallinarum</name>
    <dbReference type="NCBI Taxonomy" id="2838431"/>
    <lineage>
        <taxon>Bacteria</taxon>
        <taxon>Pseudomonadati</taxon>
        <taxon>Verrucomicrobiota</taxon>
        <taxon>Verrucomicrobiia</taxon>
        <taxon>Verrucomicrobiales</taxon>
        <taxon>Akkermansiaceae</taxon>
        <taxon>Akkermansia</taxon>
    </lineage>
</organism>
<protein>
    <submittedName>
        <fullName evidence="2">Uncharacterized protein</fullName>
    </submittedName>
</protein>
<accession>A0A9D1VCC9</accession>
<evidence type="ECO:0000313" key="3">
    <source>
        <dbReference type="Proteomes" id="UP000823964"/>
    </source>
</evidence>
<feature type="transmembrane region" description="Helical" evidence="1">
    <location>
        <begin position="122"/>
        <end position="139"/>
    </location>
</feature>
<evidence type="ECO:0000313" key="2">
    <source>
        <dbReference type="EMBL" id="HIX20189.1"/>
    </source>
</evidence>
<proteinExistence type="predicted"/>
<keyword evidence="1" id="KW-0472">Membrane</keyword>
<name>A0A9D1VCC9_9BACT</name>